<comment type="caution">
    <text evidence="7">The sequence shown here is derived from an EMBL/GenBank/DDBJ whole genome shotgun (WGS) entry which is preliminary data.</text>
</comment>
<dbReference type="PANTHER" id="PTHR13475">
    <property type="entry name" value="NEUGRIN"/>
    <property type="match status" value="1"/>
</dbReference>
<evidence type="ECO:0000256" key="6">
    <source>
        <dbReference type="SAM" id="MobiDB-lite"/>
    </source>
</evidence>
<dbReference type="Proteomes" id="UP001305414">
    <property type="component" value="Unassembled WGS sequence"/>
</dbReference>
<evidence type="ECO:0000256" key="3">
    <source>
        <dbReference type="ARBA" id="ARBA00010895"/>
    </source>
</evidence>
<proteinExistence type="inferred from homology"/>
<evidence type="ECO:0000256" key="2">
    <source>
        <dbReference type="ARBA" id="ARBA00004173"/>
    </source>
</evidence>
<protein>
    <recommendedName>
        <fullName evidence="4">Required for respiratory growth protein 9, mitochondrial</fullName>
    </recommendedName>
</protein>
<evidence type="ECO:0000313" key="7">
    <source>
        <dbReference type="EMBL" id="KAK5629461.1"/>
    </source>
</evidence>
<reference evidence="7 8" key="1">
    <citation type="submission" date="2023-10" db="EMBL/GenBank/DDBJ databases">
        <title>Draft genome sequence of Xylaria bambusicola isolate GMP-LS, the root and basal stem rot pathogen of sugarcane in Indonesia.</title>
        <authorList>
            <person name="Selvaraj P."/>
            <person name="Muralishankar V."/>
            <person name="Muruganantham S."/>
            <person name="Sp S."/>
            <person name="Haryani S."/>
            <person name="Lau K.J.X."/>
            <person name="Naqvi N.I."/>
        </authorList>
    </citation>
    <scope>NUCLEOTIDE SEQUENCE [LARGE SCALE GENOMIC DNA]</scope>
    <source>
        <strain evidence="7">GMP-LS</strain>
    </source>
</reference>
<organism evidence="7 8">
    <name type="scientific">Xylaria bambusicola</name>
    <dbReference type="NCBI Taxonomy" id="326684"/>
    <lineage>
        <taxon>Eukaryota</taxon>
        <taxon>Fungi</taxon>
        <taxon>Dikarya</taxon>
        <taxon>Ascomycota</taxon>
        <taxon>Pezizomycotina</taxon>
        <taxon>Sordariomycetes</taxon>
        <taxon>Xylariomycetidae</taxon>
        <taxon>Xylariales</taxon>
        <taxon>Xylariaceae</taxon>
        <taxon>Xylaria</taxon>
    </lineage>
</organism>
<comment type="function">
    <text evidence="1">Required for respiratory activity and maintenance and expression of the mitochondrial genome.</text>
</comment>
<dbReference type="AlphaFoldDB" id="A0AAN7UN27"/>
<dbReference type="PANTHER" id="PTHR13475:SF3">
    <property type="entry name" value="NEUGRIN"/>
    <property type="match status" value="1"/>
</dbReference>
<comment type="subcellular location">
    <subcellularLocation>
        <location evidence="2">Mitochondrion</location>
    </subcellularLocation>
</comment>
<evidence type="ECO:0000256" key="4">
    <source>
        <dbReference type="ARBA" id="ARBA00013566"/>
    </source>
</evidence>
<gene>
    <name evidence="7" type="ORF">RRF57_005176</name>
</gene>
<feature type="compositionally biased region" description="Basic and acidic residues" evidence="6">
    <location>
        <begin position="183"/>
        <end position="203"/>
    </location>
</feature>
<evidence type="ECO:0000256" key="5">
    <source>
        <dbReference type="ARBA" id="ARBA00022946"/>
    </source>
</evidence>
<dbReference type="EMBL" id="JAWHQM010000011">
    <property type="protein sequence ID" value="KAK5629461.1"/>
    <property type="molecule type" value="Genomic_DNA"/>
</dbReference>
<accession>A0AAN7UN27</accession>
<feature type="compositionally biased region" description="Basic and acidic residues" evidence="6">
    <location>
        <begin position="329"/>
        <end position="344"/>
    </location>
</feature>
<evidence type="ECO:0000256" key="1">
    <source>
        <dbReference type="ARBA" id="ARBA00003548"/>
    </source>
</evidence>
<feature type="compositionally biased region" description="Basic and acidic residues" evidence="6">
    <location>
        <begin position="305"/>
        <end position="321"/>
    </location>
</feature>
<feature type="compositionally biased region" description="Polar residues" evidence="6">
    <location>
        <begin position="152"/>
        <end position="164"/>
    </location>
</feature>
<comment type="similarity">
    <text evidence="3">Belongs to the RRG9 family.</text>
</comment>
<name>A0AAN7UN27_9PEZI</name>
<keyword evidence="8" id="KW-1185">Reference proteome</keyword>
<dbReference type="Pfam" id="PF06413">
    <property type="entry name" value="Neugrin"/>
    <property type="match status" value="1"/>
</dbReference>
<dbReference type="GO" id="GO:0005739">
    <property type="term" value="C:mitochondrion"/>
    <property type="evidence" value="ECO:0007669"/>
    <property type="project" value="UniProtKB-SubCell"/>
</dbReference>
<feature type="region of interest" description="Disordered" evidence="6">
    <location>
        <begin position="291"/>
        <end position="352"/>
    </location>
</feature>
<dbReference type="GO" id="GO:0005634">
    <property type="term" value="C:nucleus"/>
    <property type="evidence" value="ECO:0007669"/>
    <property type="project" value="TreeGrafter"/>
</dbReference>
<feature type="region of interest" description="Disordered" evidence="6">
    <location>
        <begin position="150"/>
        <end position="203"/>
    </location>
</feature>
<evidence type="ECO:0000313" key="8">
    <source>
        <dbReference type="Proteomes" id="UP001305414"/>
    </source>
</evidence>
<dbReference type="InterPro" id="IPR010487">
    <property type="entry name" value="NGRN/Rrg9"/>
</dbReference>
<sequence length="352" mass="40404">MNCVCRTKSLKIFVQSLTQLRVADPIISTSFRLHHLSSPIAFRQAPIRPPARPFSCCAAAYSSGPKHQDNAESLSVDIIEEEPFHTSIRATAETIQNDSPPLASTALPASEDEFAAAKLNRAILDFSPESIDSLIANLDQTSIARQKYGLEQPNNRQLDAQSESPPRPKPPVEKSQLKRRKIIKEDKPQPQADEARTRPREEWQIQKQALKEKFPEGWRPRKRLSPDALEGIRALHAQFPEQYTTQVLAKNFEVSPEAIRRILKSKWTPNAEEETDRQERWFNRGKQIWSQMAELGTKPPRKWRREGVVRKPHWNEKKGPRTEYPYMPDRNKQVEDERPAESAQRKLSGTLL</sequence>
<keyword evidence="5" id="KW-0809">Transit peptide</keyword>